<keyword evidence="4 6" id="KW-1133">Transmembrane helix</keyword>
<keyword evidence="2" id="KW-0813">Transport</keyword>
<evidence type="ECO:0000313" key="8">
    <source>
        <dbReference type="EMBL" id="RDH80899.1"/>
    </source>
</evidence>
<sequence length="367" mass="40775">MSSKALLSRFALLMLISLVVGALTHFSWGLNGQQTLSVTIFLIIILATLFFWNFRLAIAFIGLPVLILTDALKLEGFKTHCSLEVILFLVGMMVVVGGLRDLGFFTWIIQNILKMKGMTGRRFVLITAVVSALSASAVDEVTSILFMAALVFQVCDVLKVRPIPFLIICVMATNVGSAGTMLGNPVGILIGSKAGLTFEDFMLWSFPVMLLALAATIALLMTWYRDEITQLDQRLAQRRGHDFPLGPTVKVPYMRGLMLIVGTIGLVSLHHRIELLLELETNTVLYMAPLISAGIVMIWRRERTRYYIEHDVEWWTLIFFLMLFGVASTLQYTGVTTEIATNFSSLFEGQSELLMPAVIVLSVRGAE</sequence>
<evidence type="ECO:0000256" key="6">
    <source>
        <dbReference type="SAM" id="Phobius"/>
    </source>
</evidence>
<dbReference type="PANTHER" id="PTHR43568:SF1">
    <property type="entry name" value="P PROTEIN"/>
    <property type="match status" value="1"/>
</dbReference>
<proteinExistence type="predicted"/>
<keyword evidence="3 6" id="KW-0812">Transmembrane</keyword>
<feature type="transmembrane region" description="Helical" evidence="6">
    <location>
        <begin position="81"/>
        <end position="99"/>
    </location>
</feature>
<dbReference type="InterPro" id="IPR004680">
    <property type="entry name" value="Cit_transptr-like_dom"/>
</dbReference>
<evidence type="ECO:0000259" key="7">
    <source>
        <dbReference type="Pfam" id="PF03600"/>
    </source>
</evidence>
<feature type="transmembrane region" description="Helical" evidence="6">
    <location>
        <begin position="123"/>
        <end position="151"/>
    </location>
</feature>
<feature type="domain" description="Citrate transporter-like" evidence="7">
    <location>
        <begin position="55"/>
        <end position="345"/>
    </location>
</feature>
<dbReference type="GO" id="GO:0055085">
    <property type="term" value="P:transmembrane transport"/>
    <property type="evidence" value="ECO:0007669"/>
    <property type="project" value="InterPro"/>
</dbReference>
<evidence type="ECO:0000313" key="9">
    <source>
        <dbReference type="Proteomes" id="UP000254771"/>
    </source>
</evidence>
<feature type="transmembrane region" description="Helical" evidence="6">
    <location>
        <begin position="37"/>
        <end position="69"/>
    </location>
</feature>
<name>A0A370D7G2_9GAMM</name>
<evidence type="ECO:0000256" key="4">
    <source>
        <dbReference type="ARBA" id="ARBA00022989"/>
    </source>
</evidence>
<gene>
    <name evidence="8" type="ORF">DIZ78_17730</name>
</gene>
<dbReference type="GO" id="GO:0016020">
    <property type="term" value="C:membrane"/>
    <property type="evidence" value="ECO:0007669"/>
    <property type="project" value="UniProtKB-SubCell"/>
</dbReference>
<evidence type="ECO:0000256" key="3">
    <source>
        <dbReference type="ARBA" id="ARBA00022692"/>
    </source>
</evidence>
<dbReference type="InterPro" id="IPR051475">
    <property type="entry name" value="Diverse_Ion_Transporter"/>
</dbReference>
<feature type="transmembrane region" description="Helical" evidence="6">
    <location>
        <begin position="163"/>
        <end position="182"/>
    </location>
</feature>
<keyword evidence="9" id="KW-1185">Reference proteome</keyword>
<comment type="caution">
    <text evidence="8">The sequence shown here is derived from an EMBL/GenBank/DDBJ whole genome shotgun (WGS) entry which is preliminary data.</text>
</comment>
<dbReference type="Proteomes" id="UP000254771">
    <property type="component" value="Unassembled WGS sequence"/>
</dbReference>
<organism evidence="8 9">
    <name type="scientific">endosymbiont of Escarpia spicata</name>
    <dbReference type="NCBI Taxonomy" id="2200908"/>
    <lineage>
        <taxon>Bacteria</taxon>
        <taxon>Pseudomonadati</taxon>
        <taxon>Pseudomonadota</taxon>
        <taxon>Gammaproteobacteria</taxon>
        <taxon>sulfur-oxidizing symbionts</taxon>
    </lineage>
</organism>
<evidence type="ECO:0000256" key="2">
    <source>
        <dbReference type="ARBA" id="ARBA00022448"/>
    </source>
</evidence>
<comment type="subcellular location">
    <subcellularLocation>
        <location evidence="1">Membrane</location>
        <topology evidence="1">Multi-pass membrane protein</topology>
    </subcellularLocation>
</comment>
<reference evidence="8 9" key="1">
    <citation type="journal article" date="2018" name="ISME J.">
        <title>Endosymbiont genomes yield clues of tubeworm success.</title>
        <authorList>
            <person name="Li Y."/>
            <person name="Liles M.R."/>
            <person name="Halanych K.M."/>
        </authorList>
    </citation>
    <scope>NUCLEOTIDE SEQUENCE [LARGE SCALE GENOMIC DNA]</scope>
    <source>
        <strain evidence="8">A1462</strain>
    </source>
</reference>
<evidence type="ECO:0000256" key="5">
    <source>
        <dbReference type="ARBA" id="ARBA00023136"/>
    </source>
</evidence>
<feature type="transmembrane region" description="Helical" evidence="6">
    <location>
        <begin position="202"/>
        <end position="224"/>
    </location>
</feature>
<protein>
    <recommendedName>
        <fullName evidence="7">Citrate transporter-like domain-containing protein</fullName>
    </recommendedName>
</protein>
<dbReference type="Pfam" id="PF03600">
    <property type="entry name" value="CitMHS"/>
    <property type="match status" value="1"/>
</dbReference>
<keyword evidence="5 6" id="KW-0472">Membrane</keyword>
<feature type="transmembrane region" description="Helical" evidence="6">
    <location>
        <begin position="253"/>
        <end position="271"/>
    </location>
</feature>
<evidence type="ECO:0000256" key="1">
    <source>
        <dbReference type="ARBA" id="ARBA00004141"/>
    </source>
</evidence>
<dbReference type="PANTHER" id="PTHR43568">
    <property type="entry name" value="P PROTEIN"/>
    <property type="match status" value="1"/>
</dbReference>
<feature type="transmembrane region" description="Helical" evidence="6">
    <location>
        <begin position="312"/>
        <end position="332"/>
    </location>
</feature>
<dbReference type="EMBL" id="QFXE01000023">
    <property type="protein sequence ID" value="RDH80899.1"/>
    <property type="molecule type" value="Genomic_DNA"/>
</dbReference>
<accession>A0A370D7G2</accession>
<dbReference type="AlphaFoldDB" id="A0A370D7G2"/>
<feature type="transmembrane region" description="Helical" evidence="6">
    <location>
        <begin position="283"/>
        <end position="300"/>
    </location>
</feature>